<dbReference type="PANTHER" id="PTHR11390">
    <property type="entry name" value="PROKARYOTIC DNA TOPOISOMERASE"/>
    <property type="match status" value="1"/>
</dbReference>
<feature type="domain" description="Topo IA-type catalytic" evidence="14">
    <location>
        <begin position="155"/>
        <end position="600"/>
    </location>
</feature>
<keyword evidence="8 15" id="KW-0413">Isomerase</keyword>
<dbReference type="InterPro" id="IPR034144">
    <property type="entry name" value="TOPRIM_TopoIII"/>
</dbReference>
<evidence type="ECO:0000256" key="3">
    <source>
        <dbReference type="ARBA" id="ARBA00012891"/>
    </source>
</evidence>
<evidence type="ECO:0000256" key="7">
    <source>
        <dbReference type="ARBA" id="ARBA00023125"/>
    </source>
</evidence>
<comment type="caution">
    <text evidence="15">The sequence shown here is derived from an EMBL/GenBank/DDBJ whole genome shotgun (WGS) entry which is preliminary data.</text>
</comment>
<dbReference type="GO" id="GO:0006265">
    <property type="term" value="P:DNA topological change"/>
    <property type="evidence" value="ECO:0007669"/>
    <property type="project" value="InterPro"/>
</dbReference>
<dbReference type="InterPro" id="IPR013825">
    <property type="entry name" value="Topo_IA_cen_sub2"/>
</dbReference>
<dbReference type="Pfam" id="PF13342">
    <property type="entry name" value="Toprim_Crpt"/>
    <property type="match status" value="1"/>
</dbReference>
<comment type="catalytic activity">
    <reaction evidence="1">
        <text>ATP-independent breakage of single-stranded DNA, followed by passage and rejoining.</text>
        <dbReference type="EC" id="5.6.2.1"/>
    </reaction>
</comment>
<accession>A0A367ZVY4</accession>
<evidence type="ECO:0000256" key="11">
    <source>
        <dbReference type="ARBA" id="ARBA00032235"/>
    </source>
</evidence>
<evidence type="ECO:0000256" key="2">
    <source>
        <dbReference type="ARBA" id="ARBA00009446"/>
    </source>
</evidence>
<evidence type="ECO:0000256" key="10">
    <source>
        <dbReference type="ARBA" id="ARBA00031985"/>
    </source>
</evidence>
<dbReference type="GO" id="GO:0006310">
    <property type="term" value="P:DNA recombination"/>
    <property type="evidence" value="ECO:0007669"/>
    <property type="project" value="TreeGrafter"/>
</dbReference>
<dbReference type="Gene3D" id="2.70.20.10">
    <property type="entry name" value="Topoisomerase I, domain 3"/>
    <property type="match status" value="1"/>
</dbReference>
<feature type="region of interest" description="Disordered" evidence="13">
    <location>
        <begin position="787"/>
        <end position="810"/>
    </location>
</feature>
<evidence type="ECO:0000256" key="6">
    <source>
        <dbReference type="ARBA" id="ARBA00023029"/>
    </source>
</evidence>
<feature type="compositionally biased region" description="Low complexity" evidence="13">
    <location>
        <begin position="658"/>
        <end position="671"/>
    </location>
</feature>
<evidence type="ECO:0000256" key="4">
    <source>
        <dbReference type="ARBA" id="ARBA00022723"/>
    </source>
</evidence>
<name>A0A367ZVY4_9BACT</name>
<dbReference type="NCBIfam" id="TIGR01056">
    <property type="entry name" value="topB"/>
    <property type="match status" value="1"/>
</dbReference>
<evidence type="ECO:0000256" key="9">
    <source>
        <dbReference type="ARBA" id="ARBA00030003"/>
    </source>
</evidence>
<dbReference type="CDD" id="cd03362">
    <property type="entry name" value="TOPRIM_TopoIA_TopoIII"/>
    <property type="match status" value="1"/>
</dbReference>
<dbReference type="InterPro" id="IPR023405">
    <property type="entry name" value="Topo_IA_core_domain"/>
</dbReference>
<dbReference type="SMART" id="SM00437">
    <property type="entry name" value="TOP1Ac"/>
    <property type="match status" value="1"/>
</dbReference>
<keyword evidence="5" id="KW-0460">Magnesium</keyword>
<feature type="region of interest" description="Disordered" evidence="13">
    <location>
        <begin position="621"/>
        <end position="671"/>
    </location>
</feature>
<evidence type="ECO:0000256" key="1">
    <source>
        <dbReference type="ARBA" id="ARBA00000213"/>
    </source>
</evidence>
<dbReference type="SMART" id="SM00436">
    <property type="entry name" value="TOP1Bc"/>
    <property type="match status" value="1"/>
</dbReference>
<dbReference type="InterPro" id="IPR000380">
    <property type="entry name" value="Topo_IA"/>
</dbReference>
<dbReference type="GO" id="GO:0046872">
    <property type="term" value="F:metal ion binding"/>
    <property type="evidence" value="ECO:0007669"/>
    <property type="project" value="UniProtKB-KW"/>
</dbReference>
<dbReference type="EC" id="5.6.2.1" evidence="3"/>
<dbReference type="Gene3D" id="1.10.290.10">
    <property type="entry name" value="Topoisomerase I, domain 4"/>
    <property type="match status" value="1"/>
</dbReference>
<protein>
    <recommendedName>
        <fullName evidence="3">DNA topoisomerase</fullName>
        <ecNumber evidence="3">5.6.2.1</ecNumber>
    </recommendedName>
    <alternativeName>
        <fullName evidence="12">Omega-protein</fullName>
    </alternativeName>
    <alternativeName>
        <fullName evidence="11">Relaxing enzyme</fullName>
    </alternativeName>
    <alternativeName>
        <fullName evidence="9">Swivelase</fullName>
    </alternativeName>
    <alternativeName>
        <fullName evidence="10">Untwisting enzyme</fullName>
    </alternativeName>
</protein>
<dbReference type="CDD" id="cd00186">
    <property type="entry name" value="TOP1Ac"/>
    <property type="match status" value="1"/>
</dbReference>
<dbReference type="InterPro" id="IPR013826">
    <property type="entry name" value="Topo_IA_cen_sub3"/>
</dbReference>
<dbReference type="PANTHER" id="PTHR11390:SF21">
    <property type="entry name" value="DNA TOPOISOMERASE 3-ALPHA"/>
    <property type="match status" value="1"/>
</dbReference>
<keyword evidence="4" id="KW-0479">Metal-binding</keyword>
<dbReference type="PRINTS" id="PR00417">
    <property type="entry name" value="PRTPISMRASEI"/>
</dbReference>
<dbReference type="GO" id="GO:0006281">
    <property type="term" value="P:DNA repair"/>
    <property type="evidence" value="ECO:0007669"/>
    <property type="project" value="TreeGrafter"/>
</dbReference>
<dbReference type="Gene3D" id="1.10.460.10">
    <property type="entry name" value="Topoisomerase I, domain 2"/>
    <property type="match status" value="1"/>
</dbReference>
<dbReference type="Pfam" id="PF01131">
    <property type="entry name" value="Topoisom_bac"/>
    <property type="match status" value="1"/>
</dbReference>
<dbReference type="InterPro" id="IPR013824">
    <property type="entry name" value="Topo_IA_cen_sub1"/>
</dbReference>
<reference evidence="15 16" key="1">
    <citation type="submission" date="2018-05" db="EMBL/GenBank/DDBJ databases">
        <title>A metagenomic window into the 2 km-deep terrestrial subsurface aquifer revealed taxonomically and functionally diverse microbial community comprising novel uncultured bacterial lineages.</title>
        <authorList>
            <person name="Kadnikov V.V."/>
            <person name="Mardanov A.V."/>
            <person name="Beletsky A.V."/>
            <person name="Banks D."/>
            <person name="Pimenov N.V."/>
            <person name="Frank Y.A."/>
            <person name="Karnachuk O.V."/>
            <person name="Ravin N.V."/>
        </authorList>
    </citation>
    <scope>NUCLEOTIDE SEQUENCE [LARGE SCALE GENOMIC DNA]</scope>
    <source>
        <strain evidence="15">BY5</strain>
    </source>
</reference>
<dbReference type="Pfam" id="PF01751">
    <property type="entry name" value="Toprim"/>
    <property type="match status" value="1"/>
</dbReference>
<gene>
    <name evidence="15" type="ORF">OZSIB_0625</name>
</gene>
<dbReference type="Gene3D" id="3.40.50.140">
    <property type="match status" value="1"/>
</dbReference>
<dbReference type="InterPro" id="IPR003602">
    <property type="entry name" value="Topo_IA_DNA-bd_dom"/>
</dbReference>
<dbReference type="InterPro" id="IPR025589">
    <property type="entry name" value="Toprim_C_rpt"/>
</dbReference>
<dbReference type="GO" id="GO:0003677">
    <property type="term" value="F:DNA binding"/>
    <property type="evidence" value="ECO:0007669"/>
    <property type="project" value="UniProtKB-KW"/>
</dbReference>
<organism evidence="15 16">
    <name type="scientific">Candidatus Ozemobacter sibiricus</name>
    <dbReference type="NCBI Taxonomy" id="2268124"/>
    <lineage>
        <taxon>Bacteria</taxon>
        <taxon>Candidatus Ozemobacteria</taxon>
        <taxon>Candidatus Ozemobacterales</taxon>
        <taxon>Candidatus Ozemobacteraceae</taxon>
        <taxon>Candidatus Ozemobacter</taxon>
    </lineage>
</organism>
<dbReference type="InterPro" id="IPR003601">
    <property type="entry name" value="Topo_IA_2"/>
</dbReference>
<evidence type="ECO:0000313" key="16">
    <source>
        <dbReference type="Proteomes" id="UP000252355"/>
    </source>
</evidence>
<dbReference type="PROSITE" id="PS00396">
    <property type="entry name" value="TOPO_IA_1"/>
    <property type="match status" value="1"/>
</dbReference>
<dbReference type="GO" id="GO:0043597">
    <property type="term" value="C:cytoplasmic replication fork"/>
    <property type="evidence" value="ECO:0007669"/>
    <property type="project" value="TreeGrafter"/>
</dbReference>
<dbReference type="NCBIfam" id="NF005829">
    <property type="entry name" value="PRK07726.1"/>
    <property type="match status" value="1"/>
</dbReference>
<evidence type="ECO:0000313" key="15">
    <source>
        <dbReference type="EMBL" id="RCK81491.1"/>
    </source>
</evidence>
<dbReference type="GO" id="GO:0003917">
    <property type="term" value="F:DNA topoisomerase type I (single strand cut, ATP-independent) activity"/>
    <property type="evidence" value="ECO:0007669"/>
    <property type="project" value="UniProtKB-EC"/>
</dbReference>
<dbReference type="InterPro" id="IPR023406">
    <property type="entry name" value="Topo_IA_AS"/>
</dbReference>
<sequence>MPSPVRLIFSEKPSVGRDIAEVLGATRKRQGYLEGNGFIVTWGIGHLVTLGQPEEQDPSWKKWDLDRLPMLPRDWKLSVLPDTRDQFEVVRELMARPEVTEVVNAADAGREGELIFRLVYRKAGCTKPVKRLWISSMTDEAIREGFATLRPGAEFDPLARAAECRQRADWLVGLNLTRAYTRKYGEMLTIGRVQTPTLAMVVKRHQEIAAFQPRDYWEIRVSYGDFSALWFDPREKETPTRLWDKAAAEALSQKLARAEAEVRKVSSACKKQPPPLLYDLTTLQREANTRFGYTAAQTLAAAQSLYERRKVITYPRTDSRHLSEDLHPTLSRRLAALPGEYAPFVQPLQGKTLPKQKRVFDNAKVSDHHAIIPTEQRPGDLNAWKPEERRIYDLVVRRFLAVFHPDHEYLSTTVLLQADGEHLKATGRVVLVPGWRALYDRHDKDETTAGGEEGEEGDDQALPALQQGDRRQPQGAELLTRQTKPPPPYTDATLLQAMETAGKLVENDELRLAMKESGLGTPATRAEIIEKLIRVGYLVREKKKLQPTPKGIQLIALVDAQIASPELTGAWEKRLADIAKAKAEAGPFMADIETLVTDVVERVRRERTVVRFAPAGAAARSSRVGAADAPASRQGRFPSNHGSRAAPPPTPKARPAGERTTAAASQAATGASAVAPSATGAAARSSAAPGAGVSPTGRPTFGICPACGRGNIIEGSRGFGCDRFREGCSYVVWKEFLGKKLSSTAIKALIAGRPTRVLKGFTREDGRVVSGKIRMRADGKGIELVEWGADQEVDPKEGKARSGSGGEQPA</sequence>
<evidence type="ECO:0000256" key="12">
    <source>
        <dbReference type="ARBA" id="ARBA00032877"/>
    </source>
</evidence>
<proteinExistence type="inferred from homology"/>
<dbReference type="InterPro" id="IPR006171">
    <property type="entry name" value="TOPRIM_dom"/>
</dbReference>
<dbReference type="AlphaFoldDB" id="A0A367ZVY4"/>
<dbReference type="EMBL" id="QOQW01000001">
    <property type="protein sequence ID" value="RCK81491.1"/>
    <property type="molecule type" value="Genomic_DNA"/>
</dbReference>
<evidence type="ECO:0000259" key="14">
    <source>
        <dbReference type="PROSITE" id="PS52039"/>
    </source>
</evidence>
<dbReference type="PROSITE" id="PS52039">
    <property type="entry name" value="TOPO_IA_2"/>
    <property type="match status" value="1"/>
</dbReference>
<keyword evidence="7" id="KW-0238">DNA-binding</keyword>
<comment type="similarity">
    <text evidence="2">Belongs to the type IA topoisomerase family.</text>
</comment>
<evidence type="ECO:0000256" key="13">
    <source>
        <dbReference type="SAM" id="MobiDB-lite"/>
    </source>
</evidence>
<evidence type="ECO:0000256" key="5">
    <source>
        <dbReference type="ARBA" id="ARBA00022842"/>
    </source>
</evidence>
<dbReference type="SUPFAM" id="SSF56712">
    <property type="entry name" value="Prokaryotic type I DNA topoisomerase"/>
    <property type="match status" value="1"/>
</dbReference>
<dbReference type="InterPro" id="IPR013497">
    <property type="entry name" value="Topo_IA_cen"/>
</dbReference>
<evidence type="ECO:0000256" key="8">
    <source>
        <dbReference type="ARBA" id="ARBA00023235"/>
    </source>
</evidence>
<keyword evidence="6" id="KW-0799">Topoisomerase</keyword>
<dbReference type="InterPro" id="IPR005738">
    <property type="entry name" value="TopoIII"/>
</dbReference>
<dbReference type="Proteomes" id="UP000252355">
    <property type="component" value="Unassembled WGS sequence"/>
</dbReference>
<dbReference type="SMART" id="SM00493">
    <property type="entry name" value="TOPRIM"/>
    <property type="match status" value="1"/>
</dbReference>